<evidence type="ECO:0000313" key="1">
    <source>
        <dbReference type="EMBL" id="CAI6332860.1"/>
    </source>
</evidence>
<reference evidence="1" key="1">
    <citation type="submission" date="2023-01" db="EMBL/GenBank/DDBJ databases">
        <authorList>
            <person name="Van Ghelder C."/>
            <person name="Rancurel C."/>
        </authorList>
    </citation>
    <scope>NUCLEOTIDE SEQUENCE</scope>
    <source>
        <strain evidence="1">CNCM I-4278</strain>
    </source>
</reference>
<dbReference type="EMBL" id="CAOQHR010000003">
    <property type="protein sequence ID" value="CAI6332860.1"/>
    <property type="molecule type" value="Genomic_DNA"/>
</dbReference>
<evidence type="ECO:0000313" key="2">
    <source>
        <dbReference type="Proteomes" id="UP001152607"/>
    </source>
</evidence>
<sequence length="118" mass="13459">MPSEMGSALRDDWSRSIFFGKDLPVLPTLSKFIDFVLRFLVSRHQWQTLAHAKIKLNAATSFILVVGDVVGVRRCSYEPTRTCPRDVLSLNTHYDNPIISLRVCTYSKRKTVFAQGRV</sequence>
<comment type="caution">
    <text evidence="1">The sequence shown here is derived from an EMBL/GenBank/DDBJ whole genome shotgun (WGS) entry which is preliminary data.</text>
</comment>
<dbReference type="AlphaFoldDB" id="A0A9W4UB93"/>
<gene>
    <name evidence="1" type="ORF">PDIGIT_LOCUS5893</name>
</gene>
<dbReference type="Proteomes" id="UP001152607">
    <property type="component" value="Unassembled WGS sequence"/>
</dbReference>
<accession>A0A9W4UB93</accession>
<organism evidence="1 2">
    <name type="scientific">Periconia digitata</name>
    <dbReference type="NCBI Taxonomy" id="1303443"/>
    <lineage>
        <taxon>Eukaryota</taxon>
        <taxon>Fungi</taxon>
        <taxon>Dikarya</taxon>
        <taxon>Ascomycota</taxon>
        <taxon>Pezizomycotina</taxon>
        <taxon>Dothideomycetes</taxon>
        <taxon>Pleosporomycetidae</taxon>
        <taxon>Pleosporales</taxon>
        <taxon>Massarineae</taxon>
        <taxon>Periconiaceae</taxon>
        <taxon>Periconia</taxon>
    </lineage>
</organism>
<protein>
    <submittedName>
        <fullName evidence="1">Uncharacterized protein</fullName>
    </submittedName>
</protein>
<proteinExistence type="predicted"/>
<keyword evidence="2" id="KW-1185">Reference proteome</keyword>
<name>A0A9W4UB93_9PLEO</name>